<evidence type="ECO:0000313" key="2">
    <source>
        <dbReference type="Proteomes" id="UP000621500"/>
    </source>
</evidence>
<keyword evidence="2" id="KW-1185">Reference proteome</keyword>
<proteinExistence type="predicted"/>
<evidence type="ECO:0000313" key="1">
    <source>
        <dbReference type="EMBL" id="GIH00326.1"/>
    </source>
</evidence>
<dbReference type="EMBL" id="BONX01000052">
    <property type="protein sequence ID" value="GIH00326.1"/>
    <property type="molecule type" value="Genomic_DNA"/>
</dbReference>
<organism evidence="1 2">
    <name type="scientific">Plantactinospora mayteni</name>
    <dbReference type="NCBI Taxonomy" id="566021"/>
    <lineage>
        <taxon>Bacteria</taxon>
        <taxon>Bacillati</taxon>
        <taxon>Actinomycetota</taxon>
        <taxon>Actinomycetes</taxon>
        <taxon>Micromonosporales</taxon>
        <taxon>Micromonosporaceae</taxon>
        <taxon>Plantactinospora</taxon>
    </lineage>
</organism>
<protein>
    <submittedName>
        <fullName evidence="1">Uncharacterized protein</fullName>
    </submittedName>
</protein>
<sequence length="176" mass="18989">MSLTENEVFAWGVAHGLPRPSPTDVPWTRAVLLEALPNHEYSFGLDRTLDVLIGKGLLAEIDPQSEAAVDFARRHNIFPTLMGLGNSAEHPESWGIGLPGAPIVEVTGPLFLMWHQAHLDDNLWAACSRFGDSDLADGSEDGRGTEPRAILAALLDGLRPLLTVNAVRIDITHGAT</sequence>
<comment type="caution">
    <text evidence="1">The sequence shown here is derived from an EMBL/GenBank/DDBJ whole genome shotgun (WGS) entry which is preliminary data.</text>
</comment>
<accession>A0ABQ4F088</accession>
<name>A0ABQ4F088_9ACTN</name>
<dbReference type="RefSeq" id="WP_344921770.1">
    <property type="nucleotide sequence ID" value="NZ_BAAAZQ010000022.1"/>
</dbReference>
<gene>
    <name evidence="1" type="ORF">Pma05_68980</name>
</gene>
<dbReference type="Proteomes" id="UP000621500">
    <property type="component" value="Unassembled WGS sequence"/>
</dbReference>
<reference evidence="1 2" key="1">
    <citation type="submission" date="2021-01" db="EMBL/GenBank/DDBJ databases">
        <title>Whole genome shotgun sequence of Plantactinospora mayteni NBRC 109088.</title>
        <authorList>
            <person name="Komaki H."/>
            <person name="Tamura T."/>
        </authorList>
    </citation>
    <scope>NUCLEOTIDE SEQUENCE [LARGE SCALE GENOMIC DNA]</scope>
    <source>
        <strain evidence="1 2">NBRC 109088</strain>
    </source>
</reference>